<evidence type="ECO:0000259" key="8">
    <source>
        <dbReference type="Pfam" id="PF02308"/>
    </source>
</evidence>
<feature type="transmembrane region" description="Helical" evidence="7">
    <location>
        <begin position="93"/>
        <end position="111"/>
    </location>
</feature>
<dbReference type="PANTHER" id="PTHR33778:SF1">
    <property type="entry name" value="MAGNESIUM TRANSPORTER YHID-RELATED"/>
    <property type="match status" value="1"/>
</dbReference>
<evidence type="ECO:0000256" key="6">
    <source>
        <dbReference type="ARBA" id="ARBA00023136"/>
    </source>
</evidence>
<evidence type="ECO:0000256" key="7">
    <source>
        <dbReference type="SAM" id="Phobius"/>
    </source>
</evidence>
<keyword evidence="6 7" id="KW-0472">Membrane</keyword>
<evidence type="ECO:0000256" key="5">
    <source>
        <dbReference type="ARBA" id="ARBA00022989"/>
    </source>
</evidence>
<comment type="subcellular location">
    <subcellularLocation>
        <location evidence="1">Cell membrane</location>
        <topology evidence="1">Multi-pass membrane protein</topology>
    </subcellularLocation>
</comment>
<dbReference type="PRINTS" id="PR01837">
    <property type="entry name" value="MGTCSAPBPROT"/>
</dbReference>
<feature type="transmembrane region" description="Helical" evidence="7">
    <location>
        <begin position="71"/>
        <end position="88"/>
    </location>
</feature>
<dbReference type="Proteomes" id="UP000777784">
    <property type="component" value="Unassembled WGS sequence"/>
</dbReference>
<protein>
    <submittedName>
        <fullName evidence="9">MgtC/SapB family protein</fullName>
    </submittedName>
</protein>
<name>A0A948RSM0_UNCEI</name>
<comment type="similarity">
    <text evidence="2">Belongs to the MgtC/SapB family.</text>
</comment>
<keyword evidence="4 7" id="KW-0812">Transmembrane</keyword>
<dbReference type="EMBL" id="JAHJDP010000028">
    <property type="protein sequence ID" value="MBU2690258.1"/>
    <property type="molecule type" value="Genomic_DNA"/>
</dbReference>
<evidence type="ECO:0000256" key="4">
    <source>
        <dbReference type="ARBA" id="ARBA00022692"/>
    </source>
</evidence>
<evidence type="ECO:0000256" key="1">
    <source>
        <dbReference type="ARBA" id="ARBA00004651"/>
    </source>
</evidence>
<evidence type="ECO:0000313" key="9">
    <source>
        <dbReference type="EMBL" id="MBU2690258.1"/>
    </source>
</evidence>
<dbReference type="PANTHER" id="PTHR33778">
    <property type="entry name" value="PROTEIN MGTC"/>
    <property type="match status" value="1"/>
</dbReference>
<organism evidence="9 10">
    <name type="scientific">Eiseniibacteriota bacterium</name>
    <dbReference type="NCBI Taxonomy" id="2212470"/>
    <lineage>
        <taxon>Bacteria</taxon>
        <taxon>Candidatus Eiseniibacteriota</taxon>
    </lineage>
</organism>
<dbReference type="GO" id="GO:0005886">
    <property type="term" value="C:plasma membrane"/>
    <property type="evidence" value="ECO:0007669"/>
    <property type="project" value="UniProtKB-SubCell"/>
</dbReference>
<dbReference type="Pfam" id="PF02308">
    <property type="entry name" value="MgtC"/>
    <property type="match status" value="1"/>
</dbReference>
<feature type="transmembrane region" description="Helical" evidence="7">
    <location>
        <begin position="6"/>
        <end position="27"/>
    </location>
</feature>
<reference evidence="9" key="1">
    <citation type="submission" date="2021-05" db="EMBL/GenBank/DDBJ databases">
        <title>Energy efficiency and biological interactions define the core microbiome of deep oligotrophic groundwater.</title>
        <authorList>
            <person name="Mehrshad M."/>
            <person name="Lopez-Fernandez M."/>
            <person name="Bell E."/>
            <person name="Bernier-Latmani R."/>
            <person name="Bertilsson S."/>
            <person name="Dopson M."/>
        </authorList>
    </citation>
    <scope>NUCLEOTIDE SEQUENCE</scope>
    <source>
        <strain evidence="9">Modern_marine.mb.64</strain>
    </source>
</reference>
<dbReference type="AlphaFoldDB" id="A0A948RSM0"/>
<evidence type="ECO:0000313" key="10">
    <source>
        <dbReference type="Proteomes" id="UP000777784"/>
    </source>
</evidence>
<proteinExistence type="inferred from homology"/>
<keyword evidence="5 7" id="KW-1133">Transmembrane helix</keyword>
<gene>
    <name evidence="9" type="ORF">KJ970_04960</name>
</gene>
<feature type="transmembrane region" description="Helical" evidence="7">
    <location>
        <begin position="39"/>
        <end position="59"/>
    </location>
</feature>
<evidence type="ECO:0000256" key="2">
    <source>
        <dbReference type="ARBA" id="ARBA00009298"/>
    </source>
</evidence>
<dbReference type="InterPro" id="IPR003416">
    <property type="entry name" value="MgtC/SapB/SrpB/YhiD_fam"/>
</dbReference>
<feature type="domain" description="MgtC/SapB/SrpB/YhiD N-terminal" evidence="8">
    <location>
        <begin position="14"/>
        <end position="140"/>
    </location>
</feature>
<evidence type="ECO:0000256" key="3">
    <source>
        <dbReference type="ARBA" id="ARBA00022475"/>
    </source>
</evidence>
<sequence length="220" mass="23670">MDTFNDISIIALRLVGAALLAGIIGFEREKERKPAGLRTHMLVSLGCCLFMLISAYSPILLNSKLTDPSRIAAQIVTGVGFLGAGSILQARGAIYGLTTAASIWAVAAIGMAIGAGFYSGAVGGTALAWAILTILDRWEKIIQHRGRVLTLRLKICDERLVQVVQSLLEELEVKIIESHVHQASASWQVTYRGVFTSNTIHEIFQAFSGDPSVEDIGFGN</sequence>
<accession>A0A948RSM0</accession>
<comment type="caution">
    <text evidence="9">The sequence shown here is derived from an EMBL/GenBank/DDBJ whole genome shotgun (WGS) entry which is preliminary data.</text>
</comment>
<dbReference type="InterPro" id="IPR049177">
    <property type="entry name" value="MgtC_SapB_SrpB_YhiD_N"/>
</dbReference>
<keyword evidence="3" id="KW-1003">Cell membrane</keyword>